<dbReference type="InterPro" id="IPR024491">
    <property type="entry name" value="Se_SelK/SelG"/>
</dbReference>
<dbReference type="AlphaFoldDB" id="A0A6A6BRV7"/>
<gene>
    <name evidence="3" type="ORF">K452DRAFT_294792</name>
</gene>
<evidence type="ECO:0000313" key="4">
    <source>
        <dbReference type="Proteomes" id="UP000799438"/>
    </source>
</evidence>
<dbReference type="Proteomes" id="UP000799438">
    <property type="component" value="Unassembled WGS sequence"/>
</dbReference>
<feature type="region of interest" description="Disordered" evidence="1">
    <location>
        <begin position="54"/>
        <end position="90"/>
    </location>
</feature>
<accession>A0A6A6BRV7</accession>
<keyword evidence="2" id="KW-1133">Transmembrane helix</keyword>
<evidence type="ECO:0000256" key="2">
    <source>
        <dbReference type="SAM" id="Phobius"/>
    </source>
</evidence>
<dbReference type="Pfam" id="PF10961">
    <property type="entry name" value="SelK_SelG"/>
    <property type="match status" value="1"/>
</dbReference>
<keyword evidence="4" id="KW-1185">Reference proteome</keyword>
<dbReference type="RefSeq" id="XP_033401912.1">
    <property type="nucleotide sequence ID" value="XM_033541743.1"/>
</dbReference>
<keyword evidence="2" id="KW-0812">Transmembrane</keyword>
<organism evidence="3 4">
    <name type="scientific">Aplosporella prunicola CBS 121167</name>
    <dbReference type="NCBI Taxonomy" id="1176127"/>
    <lineage>
        <taxon>Eukaryota</taxon>
        <taxon>Fungi</taxon>
        <taxon>Dikarya</taxon>
        <taxon>Ascomycota</taxon>
        <taxon>Pezizomycotina</taxon>
        <taxon>Dothideomycetes</taxon>
        <taxon>Dothideomycetes incertae sedis</taxon>
        <taxon>Botryosphaeriales</taxon>
        <taxon>Aplosporellaceae</taxon>
        <taxon>Aplosporella</taxon>
    </lineage>
</organism>
<evidence type="ECO:0000313" key="3">
    <source>
        <dbReference type="EMBL" id="KAF2146203.1"/>
    </source>
</evidence>
<proteinExistence type="predicted"/>
<name>A0A6A6BRV7_9PEZI</name>
<dbReference type="GeneID" id="54299240"/>
<reference evidence="3" key="1">
    <citation type="journal article" date="2020" name="Stud. Mycol.">
        <title>101 Dothideomycetes genomes: a test case for predicting lifestyles and emergence of pathogens.</title>
        <authorList>
            <person name="Haridas S."/>
            <person name="Albert R."/>
            <person name="Binder M."/>
            <person name="Bloem J."/>
            <person name="Labutti K."/>
            <person name="Salamov A."/>
            <person name="Andreopoulos B."/>
            <person name="Baker S."/>
            <person name="Barry K."/>
            <person name="Bills G."/>
            <person name="Bluhm B."/>
            <person name="Cannon C."/>
            <person name="Castanera R."/>
            <person name="Culley D."/>
            <person name="Daum C."/>
            <person name="Ezra D."/>
            <person name="Gonzalez J."/>
            <person name="Henrissat B."/>
            <person name="Kuo A."/>
            <person name="Liang C."/>
            <person name="Lipzen A."/>
            <person name="Lutzoni F."/>
            <person name="Magnuson J."/>
            <person name="Mondo S."/>
            <person name="Nolan M."/>
            <person name="Ohm R."/>
            <person name="Pangilinan J."/>
            <person name="Park H.-J."/>
            <person name="Ramirez L."/>
            <person name="Alfaro M."/>
            <person name="Sun H."/>
            <person name="Tritt A."/>
            <person name="Yoshinaga Y."/>
            <person name="Zwiers L.-H."/>
            <person name="Turgeon B."/>
            <person name="Goodwin S."/>
            <person name="Spatafora J."/>
            <person name="Crous P."/>
            <person name="Grigoriev I."/>
        </authorList>
    </citation>
    <scope>NUCLEOTIDE SEQUENCE</scope>
    <source>
        <strain evidence="3">CBS 121167</strain>
    </source>
</reference>
<sequence>MSSGQEQKTYVSNGEVVARPPASVQIKRYADDIIVFLVLYFTTLFSMDSYAAAANSPFSRRREDRAWSGSARAVSSAPAPGLPPNGRYNGAYRMAREGHLGGGGGGAPMPGPGSCRSCCATSL</sequence>
<evidence type="ECO:0000256" key="1">
    <source>
        <dbReference type="SAM" id="MobiDB-lite"/>
    </source>
</evidence>
<keyword evidence="2" id="KW-0472">Membrane</keyword>
<protein>
    <submittedName>
        <fullName evidence="3">Uncharacterized protein</fullName>
    </submittedName>
</protein>
<dbReference type="EMBL" id="ML995476">
    <property type="protein sequence ID" value="KAF2146203.1"/>
    <property type="molecule type" value="Genomic_DNA"/>
</dbReference>
<dbReference type="OrthoDB" id="2121326at2759"/>
<feature type="transmembrane region" description="Helical" evidence="2">
    <location>
        <begin position="33"/>
        <end position="53"/>
    </location>
</feature>